<name>A0A392TCN9_9FABA</name>
<keyword evidence="2" id="KW-1185">Reference proteome</keyword>
<evidence type="ECO:0000313" key="1">
    <source>
        <dbReference type="EMBL" id="MCI57906.1"/>
    </source>
</evidence>
<organism evidence="1 2">
    <name type="scientific">Trifolium medium</name>
    <dbReference type="NCBI Taxonomy" id="97028"/>
    <lineage>
        <taxon>Eukaryota</taxon>
        <taxon>Viridiplantae</taxon>
        <taxon>Streptophyta</taxon>
        <taxon>Embryophyta</taxon>
        <taxon>Tracheophyta</taxon>
        <taxon>Spermatophyta</taxon>
        <taxon>Magnoliopsida</taxon>
        <taxon>eudicotyledons</taxon>
        <taxon>Gunneridae</taxon>
        <taxon>Pentapetalae</taxon>
        <taxon>rosids</taxon>
        <taxon>fabids</taxon>
        <taxon>Fabales</taxon>
        <taxon>Fabaceae</taxon>
        <taxon>Papilionoideae</taxon>
        <taxon>50 kb inversion clade</taxon>
        <taxon>NPAAA clade</taxon>
        <taxon>Hologalegina</taxon>
        <taxon>IRL clade</taxon>
        <taxon>Trifolieae</taxon>
        <taxon>Trifolium</taxon>
    </lineage>
</organism>
<comment type="caution">
    <text evidence="1">The sequence shown here is derived from an EMBL/GenBank/DDBJ whole genome shotgun (WGS) entry which is preliminary data.</text>
</comment>
<protein>
    <submittedName>
        <fullName evidence="1">Uncharacterized protein</fullName>
    </submittedName>
</protein>
<proteinExistence type="predicted"/>
<dbReference type="EMBL" id="LXQA010537031">
    <property type="protein sequence ID" value="MCI57906.1"/>
    <property type="molecule type" value="Genomic_DNA"/>
</dbReference>
<accession>A0A392TCN9</accession>
<evidence type="ECO:0000313" key="2">
    <source>
        <dbReference type="Proteomes" id="UP000265520"/>
    </source>
</evidence>
<dbReference type="Proteomes" id="UP000265520">
    <property type="component" value="Unassembled WGS sequence"/>
</dbReference>
<reference evidence="1 2" key="1">
    <citation type="journal article" date="2018" name="Front. Plant Sci.">
        <title>Red Clover (Trifolium pratense) and Zigzag Clover (T. medium) - A Picture of Genomic Similarities and Differences.</title>
        <authorList>
            <person name="Dluhosova J."/>
            <person name="Istvanek J."/>
            <person name="Nedelnik J."/>
            <person name="Repkova J."/>
        </authorList>
    </citation>
    <scope>NUCLEOTIDE SEQUENCE [LARGE SCALE GENOMIC DNA]</scope>
    <source>
        <strain evidence="2">cv. 10/8</strain>
        <tissue evidence="1">Leaf</tissue>
    </source>
</reference>
<dbReference type="AlphaFoldDB" id="A0A392TCN9"/>
<sequence>MLLDRIRWFVRFALGLITQWFTPPSSAGIFG</sequence>